<dbReference type="OrthoDB" id="413343at2759"/>
<dbReference type="Proteomes" id="UP000654075">
    <property type="component" value="Unassembled WGS sequence"/>
</dbReference>
<proteinExistence type="predicted"/>
<dbReference type="EMBL" id="CAJNNV010033221">
    <property type="protein sequence ID" value="CAE8642858.1"/>
    <property type="molecule type" value="Genomic_DNA"/>
</dbReference>
<dbReference type="SUPFAM" id="SSF53335">
    <property type="entry name" value="S-adenosyl-L-methionine-dependent methyltransferases"/>
    <property type="match status" value="1"/>
</dbReference>
<evidence type="ECO:0000313" key="3">
    <source>
        <dbReference type="Proteomes" id="UP000654075"/>
    </source>
</evidence>
<name>A0A813DNM1_POLGL</name>
<organism evidence="1 3">
    <name type="scientific">Polarella glacialis</name>
    <name type="common">Dinoflagellate</name>
    <dbReference type="NCBI Taxonomy" id="89957"/>
    <lineage>
        <taxon>Eukaryota</taxon>
        <taxon>Sar</taxon>
        <taxon>Alveolata</taxon>
        <taxon>Dinophyceae</taxon>
        <taxon>Suessiales</taxon>
        <taxon>Suessiaceae</taxon>
        <taxon>Polarella</taxon>
    </lineage>
</organism>
<reference evidence="1" key="1">
    <citation type="submission" date="2021-02" db="EMBL/GenBank/DDBJ databases">
        <authorList>
            <person name="Dougan E. K."/>
            <person name="Rhodes N."/>
            <person name="Thang M."/>
            <person name="Chan C."/>
        </authorList>
    </citation>
    <scope>NUCLEOTIDE SEQUENCE</scope>
</reference>
<keyword evidence="3" id="KW-1185">Reference proteome</keyword>
<sequence>MLRSIMLYTWSWPVADGHYTWSLGREAVPTCSSLLPMTTSLPQSLSQVDPPSCNETESAFTHIYEDHLWGSGDSLSGDGSTFSTTKALCNVVRIAVAMVFEEKSKMGDAPSMTLLDGPSGDWYWMPHCLKSIESSLPKGATLHYHGMDIAQPALDLAEKHRHKLGNKIGQAIQVVPFKQVDLANIGEMTAATSGIKFDLVVCHDALQHNPLQGARQILDNFNSLGKYLVIDVDTVSDNFRDIQVGEVRCIDLQRPPVNARPLCLDENAKENKGPNGAKEGEWFGVYQLPMAWS</sequence>
<evidence type="ECO:0000313" key="1">
    <source>
        <dbReference type="EMBL" id="CAE8588621.1"/>
    </source>
</evidence>
<dbReference type="InterPro" id="IPR029063">
    <property type="entry name" value="SAM-dependent_MTases_sf"/>
</dbReference>
<dbReference type="Gene3D" id="3.40.50.150">
    <property type="entry name" value="Vaccinia Virus protein VP39"/>
    <property type="match status" value="1"/>
</dbReference>
<dbReference type="AlphaFoldDB" id="A0A813DNM1"/>
<dbReference type="EMBL" id="CAJNNV010003243">
    <property type="protein sequence ID" value="CAE8588621.1"/>
    <property type="molecule type" value="Genomic_DNA"/>
</dbReference>
<accession>A0A813DNM1</accession>
<protein>
    <recommendedName>
        <fullName evidence="4">Methyltransferase domain-containing protein</fullName>
    </recommendedName>
</protein>
<evidence type="ECO:0000313" key="2">
    <source>
        <dbReference type="EMBL" id="CAE8642858.1"/>
    </source>
</evidence>
<comment type="caution">
    <text evidence="1">The sequence shown here is derived from an EMBL/GenBank/DDBJ whole genome shotgun (WGS) entry which is preliminary data.</text>
</comment>
<dbReference type="OMA" id="VINCHDA"/>
<gene>
    <name evidence="2" type="ORF">PGLA1383_LOCUS57272</name>
    <name evidence="1" type="ORF">PGLA1383_LOCUS7413</name>
</gene>
<evidence type="ECO:0008006" key="4">
    <source>
        <dbReference type="Google" id="ProtNLM"/>
    </source>
</evidence>